<dbReference type="InterPro" id="IPR001901">
    <property type="entry name" value="Translocase_SecE/Sec61-g"/>
</dbReference>
<name>A0ABR8QCY0_9CELL</name>
<dbReference type="PANTHER" id="PTHR33910">
    <property type="entry name" value="PROTEIN TRANSLOCASE SUBUNIT SECE"/>
    <property type="match status" value="1"/>
</dbReference>
<feature type="region of interest" description="Disordered" evidence="10">
    <location>
        <begin position="1"/>
        <end position="28"/>
    </location>
</feature>
<dbReference type="HAMAP" id="MF_00422">
    <property type="entry name" value="SecE"/>
    <property type="match status" value="1"/>
</dbReference>
<organism evidence="11 12">
    <name type="scientific">Cellulomonas avistercoris</name>
    <dbReference type="NCBI Taxonomy" id="2762242"/>
    <lineage>
        <taxon>Bacteria</taxon>
        <taxon>Bacillati</taxon>
        <taxon>Actinomycetota</taxon>
        <taxon>Actinomycetes</taxon>
        <taxon>Micrococcales</taxon>
        <taxon>Cellulomonadaceae</taxon>
        <taxon>Cellulomonas</taxon>
    </lineage>
</organism>
<keyword evidence="12" id="KW-1185">Reference proteome</keyword>
<proteinExistence type="inferred from homology"/>
<comment type="subunit">
    <text evidence="9">Component of the Sec protein translocase complex. Heterotrimer consisting of SecY, SecE and SecG subunits. The heterotrimers can form oligomers, although 1 heterotrimer is thought to be able to translocate proteins. Interacts with the ribosome. Interacts with SecDF, and other proteins may be involved. Interacts with SecA.</text>
</comment>
<sequence length="93" mass="10154">MSDTAAAAASDAEGSAASRSEHAPRRGEEKRGLFARIALFVRQVVAELKKVVRPTRQELVTYTSVVLVFVTVVMLFVTLIDLGIGKLTFWVFG</sequence>
<evidence type="ECO:0000256" key="8">
    <source>
        <dbReference type="ARBA" id="ARBA00023136"/>
    </source>
</evidence>
<feature type="compositionally biased region" description="Low complexity" evidence="10">
    <location>
        <begin position="1"/>
        <end position="18"/>
    </location>
</feature>
<dbReference type="NCBIfam" id="TIGR00964">
    <property type="entry name" value="secE_bact"/>
    <property type="match status" value="1"/>
</dbReference>
<evidence type="ECO:0000256" key="9">
    <source>
        <dbReference type="HAMAP-Rule" id="MF_00422"/>
    </source>
</evidence>
<comment type="caution">
    <text evidence="11">The sequence shown here is derived from an EMBL/GenBank/DDBJ whole genome shotgun (WGS) entry which is preliminary data.</text>
</comment>
<evidence type="ECO:0000256" key="5">
    <source>
        <dbReference type="ARBA" id="ARBA00022927"/>
    </source>
</evidence>
<dbReference type="InterPro" id="IPR005807">
    <property type="entry name" value="SecE_bac"/>
</dbReference>
<keyword evidence="3 9" id="KW-1003">Cell membrane</keyword>
<evidence type="ECO:0000313" key="11">
    <source>
        <dbReference type="EMBL" id="MBD7918282.1"/>
    </source>
</evidence>
<dbReference type="PANTHER" id="PTHR33910:SF1">
    <property type="entry name" value="PROTEIN TRANSLOCASE SUBUNIT SECE"/>
    <property type="match status" value="1"/>
</dbReference>
<dbReference type="Pfam" id="PF00584">
    <property type="entry name" value="SecE"/>
    <property type="match status" value="1"/>
</dbReference>
<keyword evidence="7 9" id="KW-0811">Translocation</keyword>
<reference evidence="11 12" key="1">
    <citation type="submission" date="2020-08" db="EMBL/GenBank/DDBJ databases">
        <title>A Genomic Blueprint of the Chicken Gut Microbiome.</title>
        <authorList>
            <person name="Gilroy R."/>
            <person name="Ravi A."/>
            <person name="Getino M."/>
            <person name="Pursley I."/>
            <person name="Horton D.L."/>
            <person name="Alikhan N.-F."/>
            <person name="Baker D."/>
            <person name="Gharbi K."/>
            <person name="Hall N."/>
            <person name="Watson M."/>
            <person name="Adriaenssens E.M."/>
            <person name="Foster-Nyarko E."/>
            <person name="Jarju S."/>
            <person name="Secka A."/>
            <person name="Antonio M."/>
            <person name="Oren A."/>
            <person name="Chaudhuri R."/>
            <person name="La Ragione R.M."/>
            <person name="Hildebrand F."/>
            <person name="Pallen M.J."/>
        </authorList>
    </citation>
    <scope>NUCLEOTIDE SEQUENCE [LARGE SCALE GENOMIC DNA]</scope>
    <source>
        <strain evidence="11 12">Sa3CUA2</strain>
    </source>
</reference>
<keyword evidence="4 9" id="KW-0812">Transmembrane</keyword>
<evidence type="ECO:0000256" key="1">
    <source>
        <dbReference type="ARBA" id="ARBA00004370"/>
    </source>
</evidence>
<comment type="subcellular location">
    <subcellularLocation>
        <location evidence="9">Cell membrane</location>
        <topology evidence="9">Single-pass membrane protein</topology>
    </subcellularLocation>
    <subcellularLocation>
        <location evidence="1">Membrane</location>
    </subcellularLocation>
</comment>
<feature type="compositionally biased region" description="Basic and acidic residues" evidence="10">
    <location>
        <begin position="19"/>
        <end position="28"/>
    </location>
</feature>
<evidence type="ECO:0000256" key="3">
    <source>
        <dbReference type="ARBA" id="ARBA00022475"/>
    </source>
</evidence>
<evidence type="ECO:0000256" key="4">
    <source>
        <dbReference type="ARBA" id="ARBA00022692"/>
    </source>
</evidence>
<dbReference type="Proteomes" id="UP000604241">
    <property type="component" value="Unassembled WGS sequence"/>
</dbReference>
<accession>A0ABR8QCY0</accession>
<feature type="transmembrane region" description="Helical" evidence="9">
    <location>
        <begin position="59"/>
        <end position="80"/>
    </location>
</feature>
<dbReference type="RefSeq" id="WP_191782304.1">
    <property type="nucleotide sequence ID" value="NZ_JACSQV010000006.1"/>
</dbReference>
<dbReference type="Gene3D" id="1.20.5.1030">
    <property type="entry name" value="Preprotein translocase secy subunit"/>
    <property type="match status" value="1"/>
</dbReference>
<keyword evidence="5 9" id="KW-0653">Protein transport</keyword>
<comment type="similarity">
    <text evidence="9">Belongs to the SecE/SEC61-gamma family.</text>
</comment>
<keyword evidence="2 9" id="KW-0813">Transport</keyword>
<evidence type="ECO:0000256" key="2">
    <source>
        <dbReference type="ARBA" id="ARBA00022448"/>
    </source>
</evidence>
<protein>
    <recommendedName>
        <fullName evidence="9">Protein translocase subunit SecE</fullName>
    </recommendedName>
</protein>
<keyword evidence="8 9" id="KW-0472">Membrane</keyword>
<gene>
    <name evidence="9 11" type="primary">secE</name>
    <name evidence="11" type="ORF">H9657_08345</name>
</gene>
<comment type="function">
    <text evidence="9">Essential subunit of the Sec protein translocation channel SecYEG. Clamps together the 2 halves of SecY. May contact the channel plug during translocation.</text>
</comment>
<evidence type="ECO:0000256" key="10">
    <source>
        <dbReference type="SAM" id="MobiDB-lite"/>
    </source>
</evidence>
<dbReference type="InterPro" id="IPR038379">
    <property type="entry name" value="SecE_sf"/>
</dbReference>
<evidence type="ECO:0000256" key="7">
    <source>
        <dbReference type="ARBA" id="ARBA00023010"/>
    </source>
</evidence>
<evidence type="ECO:0000313" key="12">
    <source>
        <dbReference type="Proteomes" id="UP000604241"/>
    </source>
</evidence>
<keyword evidence="6 9" id="KW-1133">Transmembrane helix</keyword>
<dbReference type="EMBL" id="JACSQV010000006">
    <property type="protein sequence ID" value="MBD7918282.1"/>
    <property type="molecule type" value="Genomic_DNA"/>
</dbReference>
<evidence type="ECO:0000256" key="6">
    <source>
        <dbReference type="ARBA" id="ARBA00022989"/>
    </source>
</evidence>